<name>A0A2N1JBD5_9BASI</name>
<evidence type="ECO:0000256" key="1">
    <source>
        <dbReference type="SAM" id="MobiDB-lite"/>
    </source>
</evidence>
<dbReference type="SUPFAM" id="SSF68906">
    <property type="entry name" value="SAP domain"/>
    <property type="match status" value="1"/>
</dbReference>
<evidence type="ECO:0000256" key="2">
    <source>
        <dbReference type="SAM" id="Phobius"/>
    </source>
</evidence>
<dbReference type="OrthoDB" id="1476984at2759"/>
<dbReference type="Proteomes" id="UP000232875">
    <property type="component" value="Unassembled WGS sequence"/>
</dbReference>
<dbReference type="STRING" id="2020962.A0A2N1JBD5"/>
<evidence type="ECO:0000313" key="5">
    <source>
        <dbReference type="Proteomes" id="UP000232875"/>
    </source>
</evidence>
<protein>
    <recommendedName>
        <fullName evidence="3">SAP domain-containing protein</fullName>
    </recommendedName>
</protein>
<dbReference type="Pfam" id="PF02037">
    <property type="entry name" value="SAP"/>
    <property type="match status" value="1"/>
</dbReference>
<keyword evidence="5" id="KW-1185">Reference proteome</keyword>
<dbReference type="PROSITE" id="PS50800">
    <property type="entry name" value="SAP"/>
    <property type="match status" value="1"/>
</dbReference>
<keyword evidence="2" id="KW-1133">Transmembrane helix</keyword>
<feature type="compositionally biased region" description="Basic and acidic residues" evidence="1">
    <location>
        <begin position="74"/>
        <end position="89"/>
    </location>
</feature>
<organism evidence="4 5">
    <name type="scientific">Malassezia vespertilionis</name>
    <dbReference type="NCBI Taxonomy" id="2020962"/>
    <lineage>
        <taxon>Eukaryota</taxon>
        <taxon>Fungi</taxon>
        <taxon>Dikarya</taxon>
        <taxon>Basidiomycota</taxon>
        <taxon>Ustilaginomycotina</taxon>
        <taxon>Malasseziomycetes</taxon>
        <taxon>Malasseziales</taxon>
        <taxon>Malasseziaceae</taxon>
        <taxon>Malassezia</taxon>
    </lineage>
</organism>
<proteinExistence type="predicted"/>
<gene>
    <name evidence="4" type="ORF">MVES_002166</name>
</gene>
<sequence>MPSRTFVSTVLLGADGYESKQMAELKSLLRHRGLPATGRKADLVQRLKQNDMARAGSTLTQAPEKGKKGKGTRQSKELRRGKDAADHAAAETPPAPLEPGSVSSPTKDRDGNLGQSSPSPSEPAPSNAPGMPEHKAEPVPETFNIIVPYEKDPPAPAQYIPSIAAYANPFQDFSDSYKQDWHMAQTPRVHALGDYHIAVNDNSGHLAPLPSQRSNVVMDLASDFLPIPLFRRTRNTVEQMQDSMRGAAASIGDELKRALPLEARAINASNARPSARRPLNEGERTGLAVVGAIVATGLFLSYVVESSDMRREHKSDAYTPSSYSTGAGIVGAGWRKV</sequence>
<evidence type="ECO:0000259" key="3">
    <source>
        <dbReference type="PROSITE" id="PS50800"/>
    </source>
</evidence>
<feature type="region of interest" description="Disordered" evidence="1">
    <location>
        <begin position="51"/>
        <end position="136"/>
    </location>
</feature>
<feature type="compositionally biased region" description="Low complexity" evidence="1">
    <location>
        <begin position="116"/>
        <end position="129"/>
    </location>
</feature>
<evidence type="ECO:0000313" key="4">
    <source>
        <dbReference type="EMBL" id="PKI83853.1"/>
    </source>
</evidence>
<keyword evidence="2" id="KW-0472">Membrane</keyword>
<dbReference type="AlphaFoldDB" id="A0A2N1JBD5"/>
<dbReference type="SMART" id="SM00513">
    <property type="entry name" value="SAP"/>
    <property type="match status" value="1"/>
</dbReference>
<feature type="domain" description="SAP" evidence="3">
    <location>
        <begin position="17"/>
        <end position="51"/>
    </location>
</feature>
<dbReference type="Gene3D" id="1.10.720.30">
    <property type="entry name" value="SAP domain"/>
    <property type="match status" value="1"/>
</dbReference>
<dbReference type="InterPro" id="IPR036361">
    <property type="entry name" value="SAP_dom_sf"/>
</dbReference>
<dbReference type="EMBL" id="KZ454990">
    <property type="protein sequence ID" value="PKI83853.1"/>
    <property type="molecule type" value="Genomic_DNA"/>
</dbReference>
<dbReference type="InterPro" id="IPR003034">
    <property type="entry name" value="SAP_dom"/>
</dbReference>
<keyword evidence="2" id="KW-0812">Transmembrane</keyword>
<accession>A0A2N1JBD5</accession>
<feature type="transmembrane region" description="Helical" evidence="2">
    <location>
        <begin position="286"/>
        <end position="304"/>
    </location>
</feature>
<reference evidence="4 5" key="1">
    <citation type="submission" date="2017-10" db="EMBL/GenBank/DDBJ databases">
        <title>A novel species of cold-tolerant Malassezia isolated from bats.</title>
        <authorList>
            <person name="Lorch J.M."/>
            <person name="Palmer J.M."/>
            <person name="Vanderwolf K.J."/>
            <person name="Schmidt K.Z."/>
            <person name="Verant M.L."/>
            <person name="Weller T.J."/>
            <person name="Blehert D.S."/>
        </authorList>
    </citation>
    <scope>NUCLEOTIDE SEQUENCE [LARGE SCALE GENOMIC DNA]</scope>
    <source>
        <strain evidence="4 5">NWHC:44797-103</strain>
    </source>
</reference>